<dbReference type="PANTHER" id="PTHR43046">
    <property type="entry name" value="GDP-MANNOSE MANNOSYL HYDROLASE"/>
    <property type="match status" value="1"/>
</dbReference>
<dbReference type="RefSeq" id="WP_116191510.1">
    <property type="nucleotide sequence ID" value="NZ_QTTN01000036.1"/>
</dbReference>
<reference evidence="5 6" key="1">
    <citation type="submission" date="2018-08" db="EMBL/GenBank/DDBJ databases">
        <title>Genomic Encyclopedia of Type Strains, Phase III (KMG-III): the genomes of soil and plant-associated and newly described type strains.</title>
        <authorList>
            <person name="Whitman W."/>
        </authorList>
    </citation>
    <scope>NUCLEOTIDE SEQUENCE [LARGE SCALE GENOMIC DNA]</scope>
    <source>
        <strain evidence="5 6">CGMCC 1.10966</strain>
    </source>
</reference>
<dbReference type="PROSITE" id="PS00893">
    <property type="entry name" value="NUDIX_BOX"/>
    <property type="match status" value="1"/>
</dbReference>
<dbReference type="InterPro" id="IPR020084">
    <property type="entry name" value="NUDIX_hydrolase_CS"/>
</dbReference>
<dbReference type="OrthoDB" id="9810648at2"/>
<dbReference type="PRINTS" id="PR00502">
    <property type="entry name" value="NUDIXFAMILY"/>
</dbReference>
<comment type="cofactor">
    <cofactor evidence="1">
        <name>Mg(2+)</name>
        <dbReference type="ChEBI" id="CHEBI:18420"/>
    </cofactor>
</comment>
<proteinExistence type="inferred from homology"/>
<sequence length="143" mass="16300">MSTKLVGAAAVILDAEGRILLVKHNYGKFNWEIPGGLSEKDESAEDTAKREVFEETGLEVTVGRLTGVYYESAHDMHHFAFICTINDNQEPQPDAKEVTECKYFSIDDLPRPISDFTVKRIQEALNPNYTHLFHNIGPRQWFE</sequence>
<feature type="domain" description="Nudix hydrolase" evidence="4">
    <location>
        <begin position="3"/>
        <end position="126"/>
    </location>
</feature>
<accession>A0A3D9R4I5</accession>
<dbReference type="PANTHER" id="PTHR43046:SF2">
    <property type="entry name" value="8-OXO-DGTP DIPHOSPHATASE-RELATED"/>
    <property type="match status" value="1"/>
</dbReference>
<dbReference type="InterPro" id="IPR020476">
    <property type="entry name" value="Nudix_hydrolase"/>
</dbReference>
<dbReference type="SUPFAM" id="SSF55811">
    <property type="entry name" value="Nudix"/>
    <property type="match status" value="1"/>
</dbReference>
<dbReference type="CDD" id="cd02883">
    <property type="entry name" value="NUDIX_Hydrolase"/>
    <property type="match status" value="1"/>
</dbReference>
<evidence type="ECO:0000259" key="4">
    <source>
        <dbReference type="PROSITE" id="PS51462"/>
    </source>
</evidence>
<comment type="caution">
    <text evidence="5">The sequence shown here is derived from an EMBL/GenBank/DDBJ whole genome shotgun (WGS) entry which is preliminary data.</text>
</comment>
<dbReference type="PROSITE" id="PS51462">
    <property type="entry name" value="NUDIX"/>
    <property type="match status" value="1"/>
</dbReference>
<evidence type="ECO:0000256" key="3">
    <source>
        <dbReference type="RuleBase" id="RU003476"/>
    </source>
</evidence>
<comment type="similarity">
    <text evidence="3">Belongs to the Nudix hydrolase family.</text>
</comment>
<evidence type="ECO:0000313" key="6">
    <source>
        <dbReference type="Proteomes" id="UP000256304"/>
    </source>
</evidence>
<organism evidence="5 6">
    <name type="scientific">Paenibacillus taihuensis</name>
    <dbReference type="NCBI Taxonomy" id="1156355"/>
    <lineage>
        <taxon>Bacteria</taxon>
        <taxon>Bacillati</taxon>
        <taxon>Bacillota</taxon>
        <taxon>Bacilli</taxon>
        <taxon>Bacillales</taxon>
        <taxon>Paenibacillaceae</taxon>
        <taxon>Paenibacillus</taxon>
    </lineage>
</organism>
<dbReference type="Pfam" id="PF00293">
    <property type="entry name" value="NUDIX"/>
    <property type="match status" value="1"/>
</dbReference>
<dbReference type="Proteomes" id="UP000256304">
    <property type="component" value="Unassembled WGS sequence"/>
</dbReference>
<evidence type="ECO:0000256" key="2">
    <source>
        <dbReference type="ARBA" id="ARBA00022801"/>
    </source>
</evidence>
<dbReference type="InterPro" id="IPR000086">
    <property type="entry name" value="NUDIX_hydrolase_dom"/>
</dbReference>
<dbReference type="GO" id="GO:0016787">
    <property type="term" value="F:hydrolase activity"/>
    <property type="evidence" value="ECO:0007669"/>
    <property type="project" value="UniProtKB-KW"/>
</dbReference>
<dbReference type="AlphaFoldDB" id="A0A3D9R4I5"/>
<dbReference type="InterPro" id="IPR015797">
    <property type="entry name" value="NUDIX_hydrolase-like_dom_sf"/>
</dbReference>
<dbReference type="Gene3D" id="3.90.79.10">
    <property type="entry name" value="Nucleoside Triphosphate Pyrophosphohydrolase"/>
    <property type="match status" value="1"/>
</dbReference>
<protein>
    <submittedName>
        <fullName evidence="5">ADP-ribose pyrophosphatase YjhB (NUDIX family)</fullName>
    </submittedName>
</protein>
<gene>
    <name evidence="5" type="ORF">A8990_13612</name>
</gene>
<name>A0A3D9R4I5_9BACL</name>
<evidence type="ECO:0000256" key="1">
    <source>
        <dbReference type="ARBA" id="ARBA00001946"/>
    </source>
</evidence>
<evidence type="ECO:0000313" key="5">
    <source>
        <dbReference type="EMBL" id="REE68747.1"/>
    </source>
</evidence>
<keyword evidence="6" id="KW-1185">Reference proteome</keyword>
<keyword evidence="2 3" id="KW-0378">Hydrolase</keyword>
<dbReference type="EMBL" id="QTTN01000036">
    <property type="protein sequence ID" value="REE68747.1"/>
    <property type="molecule type" value="Genomic_DNA"/>
</dbReference>